<sequence>MADPVAVDRAYEAVGMLIALVRRTPATTDADHFVVSSVVADIRRAFRTLHPMSRDRKVCGVRGSAGHG</sequence>
<gene>
    <name evidence="1" type="ORF">SAMN05660748_2793</name>
</gene>
<evidence type="ECO:0000313" key="1">
    <source>
        <dbReference type="EMBL" id="SOC50054.1"/>
    </source>
</evidence>
<name>A0A285V7E6_9ACTN</name>
<protein>
    <submittedName>
        <fullName evidence="1">Uncharacterized protein</fullName>
    </submittedName>
</protein>
<reference evidence="2" key="1">
    <citation type="submission" date="2017-08" db="EMBL/GenBank/DDBJ databases">
        <authorList>
            <person name="Varghese N."/>
            <person name="Submissions S."/>
        </authorList>
    </citation>
    <scope>NUCLEOTIDE SEQUENCE [LARGE SCALE GENOMIC DNA]</scope>
    <source>
        <strain evidence="2">DSM 4725</strain>
    </source>
</reference>
<keyword evidence="2" id="KW-1185">Reference proteome</keyword>
<accession>A0A285V7E6</accession>
<evidence type="ECO:0000313" key="2">
    <source>
        <dbReference type="Proteomes" id="UP000219435"/>
    </source>
</evidence>
<organism evidence="1 2">
    <name type="scientific">Blastococcus aggregatus</name>
    <dbReference type="NCBI Taxonomy" id="38502"/>
    <lineage>
        <taxon>Bacteria</taxon>
        <taxon>Bacillati</taxon>
        <taxon>Actinomycetota</taxon>
        <taxon>Actinomycetes</taxon>
        <taxon>Geodermatophilales</taxon>
        <taxon>Geodermatophilaceae</taxon>
        <taxon>Blastococcus</taxon>
    </lineage>
</organism>
<proteinExistence type="predicted"/>
<dbReference type="Proteomes" id="UP000219435">
    <property type="component" value="Unassembled WGS sequence"/>
</dbReference>
<dbReference type="EMBL" id="OBQI01000004">
    <property type="protein sequence ID" value="SOC50054.1"/>
    <property type="molecule type" value="Genomic_DNA"/>
</dbReference>
<dbReference type="AlphaFoldDB" id="A0A285V7E6"/>